<dbReference type="CDD" id="cd01650">
    <property type="entry name" value="RT_nLTR_like"/>
    <property type="match status" value="1"/>
</dbReference>
<dbReference type="InterPro" id="IPR000477">
    <property type="entry name" value="RT_dom"/>
</dbReference>
<reference evidence="2 3" key="1">
    <citation type="journal article" date="2018" name="PLoS Genet.">
        <title>Population sequencing reveals clonal diversity and ancestral inbreeding in the grapevine cultivar Chardonnay.</title>
        <authorList>
            <person name="Roach M.J."/>
            <person name="Johnson D.L."/>
            <person name="Bohlmann J."/>
            <person name="van Vuuren H.J."/>
            <person name="Jones S.J."/>
            <person name="Pretorius I.S."/>
            <person name="Schmidt S.A."/>
            <person name="Borneman A.R."/>
        </authorList>
    </citation>
    <scope>NUCLEOTIDE SEQUENCE [LARGE SCALE GENOMIC DNA]</scope>
    <source>
        <strain evidence="3">cv. Chardonnay</strain>
        <tissue evidence="2">Leaf</tissue>
    </source>
</reference>
<dbReference type="InterPro" id="IPR052343">
    <property type="entry name" value="Retrotransposon-Effector_Assoc"/>
</dbReference>
<organism evidence="2 3">
    <name type="scientific">Vitis vinifera</name>
    <name type="common">Grape</name>
    <dbReference type="NCBI Taxonomy" id="29760"/>
    <lineage>
        <taxon>Eukaryota</taxon>
        <taxon>Viridiplantae</taxon>
        <taxon>Streptophyta</taxon>
        <taxon>Embryophyta</taxon>
        <taxon>Tracheophyta</taxon>
        <taxon>Spermatophyta</taxon>
        <taxon>Magnoliopsida</taxon>
        <taxon>eudicotyledons</taxon>
        <taxon>Gunneridae</taxon>
        <taxon>Pentapetalae</taxon>
        <taxon>rosids</taxon>
        <taxon>Vitales</taxon>
        <taxon>Vitaceae</taxon>
        <taxon>Viteae</taxon>
        <taxon>Vitis</taxon>
    </lineage>
</organism>
<gene>
    <name evidence="2" type="primary">LIN1_47</name>
    <name evidence="2" type="ORF">CK203_099282</name>
</gene>
<keyword evidence="2" id="KW-0695">RNA-directed DNA polymerase</keyword>
<keyword evidence="2" id="KW-0548">Nucleotidyltransferase</keyword>
<dbReference type="InterPro" id="IPR025558">
    <property type="entry name" value="DUF4283"/>
</dbReference>
<comment type="caution">
    <text evidence="2">The sequence shown here is derived from an EMBL/GenBank/DDBJ whole genome shotgun (WGS) entry which is preliminary data.</text>
</comment>
<dbReference type="SUPFAM" id="SSF56219">
    <property type="entry name" value="DNase I-like"/>
    <property type="match status" value="1"/>
</dbReference>
<dbReference type="PROSITE" id="PS50878">
    <property type="entry name" value="RT_POL"/>
    <property type="match status" value="1"/>
</dbReference>
<dbReference type="PANTHER" id="PTHR46890">
    <property type="entry name" value="NON-LTR RETROLELEMENT REVERSE TRANSCRIPTASE-LIKE PROTEIN-RELATED"/>
    <property type="match status" value="1"/>
</dbReference>
<dbReference type="Pfam" id="PF00078">
    <property type="entry name" value="RVT_1"/>
    <property type="match status" value="1"/>
</dbReference>
<proteinExistence type="predicted"/>
<name>A0A438CTV6_VITVI</name>
<dbReference type="PANTHER" id="PTHR46890:SF50">
    <property type="entry name" value="RNA-DIRECTED DNA POLYMERASE, EUKARYOTA, REVERSE TRANSCRIPTASE ZINC-BINDING DOMAIN PROTEIN-RELATED"/>
    <property type="match status" value="1"/>
</dbReference>
<keyword evidence="2" id="KW-0808">Transferase</keyword>
<accession>A0A438CTV6</accession>
<evidence type="ECO:0000313" key="3">
    <source>
        <dbReference type="Proteomes" id="UP000288805"/>
    </source>
</evidence>
<dbReference type="InterPro" id="IPR036691">
    <property type="entry name" value="Endo/exonu/phosph_ase_sf"/>
</dbReference>
<sequence>MKAVPRGGRVRFVVESKSFEILINESGDKLRGCIWERSKGITSWIRFGDVSLGRLLAGVEFCCRGGEDKGWAHAWEEEGRSYRLEKRLNEAGRFIFCSVRDVEAKRFCLIFPEGKGLSDGWNILAEKLREVGVVPIGSLKIPLFREVQKKELELETRTYVDVTKSRVGKIGDKVGKWCESITRAGFSEALAGQAWLLKGNLNIDVLGGGCLLFVFECSSEAERVLSRGKRRVKDNELILEKWHPEVGCLGNKVMVKEAWVRVVGLPLHLWSREVFKLIGDGCGGLINVDEETFSMANLQWARLLVRVKGRDFPSSVQLVEGSGCYSIQLWWEVQPWYSQVMPAGSGCRKGDTETEDEEGSGLGDVCRGNVLEKEAQLVEQMGIQSEPPCGSSSKGATVFSMEPAARGPGVEETYGEDRLVNRGQGAGKGVIRGGVGLGPAAIKVGPDNGEAQFRSWHGVMKCSPEREEAQLFGPEEAKPIILKGWQMGCEEKPFYIKGSLVGWASLAEMGCGPAKEGLKGIRAFSLTDEVEMGARATEEDSRAGVRDDEGSPVVTEGIRGLLRILQWALVVRGTSGLDENVVGGVGYQTPLCAVMKDGSPWMMDPGKEKSKGINMSDVVEVMQERMDLGNKWDECSLVKFSKALGFSTEGVEGEILQLLLKLKSRRDQGKKKGTLGLTRGVRSLGVGRFLEWGALDARGAAGGVVVFWDNRVLELMGLEVGLFSISCRFKNVEDGFRWTFSGVFPNERRRGGRVSSSMRRFSEVIDELELRDLPFRGGPFTWSGGLNSQTMSRIDRFLVTEDWESYFNGVVQSTLSRPVSDHFPILLDGGGVRRGPVPFSFILAEKLKALKVILKSWNKEVFGKVGVNKKLALDKVDFWDIQEKGRVLSMEELEARKEAKENFEKWVLLEEISWRQKSREVWLKEGDKNTGFFIRWPILIEGKIACLRLRIDGEEAARLEEVFTEDEVFSALSDMNGDKAPGPDGFSLSFWQFSWEFVKVEVMGFFKEFHERGRFVRSLNSTFLVLIPKKAGAEDLRDFRPISLVGGLYKLLAKVLANRLKKVMGKVVSSTQNAFVEGRQILDAALIANEAIDSMLKNKESGVLCKLDIEKAYDHLNWNFLLSVLQRMGFGERWTGWISWCISTATFSVLINGTPEGFFNSSRGCRIKGRRGDGALVSHLLFADDTLVFCDSSQDEMAYLSWLLMWFEALSGLRINLDKSEILPVGRVENLELLALEVGCKVGRLPTSYLGIPLGANHKSVAVWDGVEERFRKRLAVWKRQFISKGGRMTLIRSTLSRGALKNKPHLVKWDTVCLDKSKGGLGVRRLSILNRALLCKWNWRFANERDNLWRRVISRKFGEEDGGWVGFSVGNGRRVKFWKDNWCGNSTLCNSFPSLYAFASYKEAWIEEMWDHSGGEGVWSPRFSRPFNDWEVEEVERLLVIIRGEEA</sequence>
<evidence type="ECO:0000313" key="2">
    <source>
        <dbReference type="EMBL" id="RVW26636.1"/>
    </source>
</evidence>
<dbReference type="GO" id="GO:0003964">
    <property type="term" value="F:RNA-directed DNA polymerase activity"/>
    <property type="evidence" value="ECO:0007669"/>
    <property type="project" value="UniProtKB-KW"/>
</dbReference>
<dbReference type="Proteomes" id="UP000288805">
    <property type="component" value="Unassembled WGS sequence"/>
</dbReference>
<evidence type="ECO:0000259" key="1">
    <source>
        <dbReference type="PROSITE" id="PS50878"/>
    </source>
</evidence>
<feature type="domain" description="Reverse transcriptase" evidence="1">
    <location>
        <begin position="1008"/>
        <end position="1254"/>
    </location>
</feature>
<dbReference type="Pfam" id="PF14111">
    <property type="entry name" value="DUF4283"/>
    <property type="match status" value="1"/>
</dbReference>
<dbReference type="Gene3D" id="3.60.10.10">
    <property type="entry name" value="Endonuclease/exonuclease/phosphatase"/>
    <property type="match status" value="1"/>
</dbReference>
<protein>
    <submittedName>
        <fullName evidence="2">LINE-1 reverse transcriptase-like</fullName>
    </submittedName>
</protein>
<dbReference type="EMBL" id="QGNW01001999">
    <property type="protein sequence ID" value="RVW26636.1"/>
    <property type="molecule type" value="Genomic_DNA"/>
</dbReference>